<dbReference type="AlphaFoldDB" id="A0A7X0FY85"/>
<evidence type="ECO:0000313" key="2">
    <source>
        <dbReference type="Proteomes" id="UP000546324"/>
    </source>
</evidence>
<evidence type="ECO:0000313" key="1">
    <source>
        <dbReference type="EMBL" id="MBB6395978.1"/>
    </source>
</evidence>
<dbReference type="EMBL" id="JACHMQ010000001">
    <property type="protein sequence ID" value="MBB6395978.1"/>
    <property type="molecule type" value="Genomic_DNA"/>
</dbReference>
<dbReference type="RefSeq" id="WP_185025395.1">
    <property type="nucleotide sequence ID" value="NZ_JACHMQ010000001.1"/>
</dbReference>
<keyword evidence="2" id="KW-1185">Reference proteome</keyword>
<dbReference type="Proteomes" id="UP000546324">
    <property type="component" value="Unassembled WGS sequence"/>
</dbReference>
<sequence>MDVGDYAETVALATHEEILDVHAHGIDLSDYADVRCADVCSVGGVVEGEVSHDEAMEVFAKGIDPEAYVTLREDRPHATHAEVVQELLSSADRGDLEV</sequence>
<accession>A0A7X0FY85</accession>
<gene>
    <name evidence="1" type="ORF">BKA00_002892</name>
</gene>
<protein>
    <submittedName>
        <fullName evidence="1">Uncharacterized protein</fullName>
    </submittedName>
</protein>
<organism evidence="1 2">
    <name type="scientific">Actinomadura coerulea</name>
    <dbReference type="NCBI Taxonomy" id="46159"/>
    <lineage>
        <taxon>Bacteria</taxon>
        <taxon>Bacillati</taxon>
        <taxon>Actinomycetota</taxon>
        <taxon>Actinomycetes</taxon>
        <taxon>Streptosporangiales</taxon>
        <taxon>Thermomonosporaceae</taxon>
        <taxon>Actinomadura</taxon>
    </lineage>
</organism>
<name>A0A7X0FY85_9ACTN</name>
<reference evidence="1 2" key="1">
    <citation type="submission" date="2020-08" db="EMBL/GenBank/DDBJ databases">
        <title>Sequencing the genomes of 1000 actinobacteria strains.</title>
        <authorList>
            <person name="Klenk H.-P."/>
        </authorList>
    </citation>
    <scope>NUCLEOTIDE SEQUENCE [LARGE SCALE GENOMIC DNA]</scope>
    <source>
        <strain evidence="1 2">DSM 43675</strain>
    </source>
</reference>
<proteinExistence type="predicted"/>
<comment type="caution">
    <text evidence="1">The sequence shown here is derived from an EMBL/GenBank/DDBJ whole genome shotgun (WGS) entry which is preliminary data.</text>
</comment>